<dbReference type="GO" id="GO:1903785">
    <property type="term" value="P:L-valine transmembrane transport"/>
    <property type="evidence" value="ECO:0007669"/>
    <property type="project" value="TreeGrafter"/>
</dbReference>
<dbReference type="PANTHER" id="PTHR34979">
    <property type="entry name" value="INNER MEMBRANE PROTEIN YGAZ"/>
    <property type="match status" value="1"/>
</dbReference>
<comment type="caution">
    <text evidence="9">The sequence shown here is derived from an EMBL/GenBank/DDBJ whole genome shotgun (WGS) entry which is preliminary data.</text>
</comment>
<keyword evidence="10" id="KW-1185">Reference proteome</keyword>
<feature type="transmembrane region" description="Helical" evidence="8">
    <location>
        <begin position="160"/>
        <end position="177"/>
    </location>
</feature>
<organism evidence="9 10">
    <name type="scientific">Aureimonas fodinaquatilis</name>
    <dbReference type="NCBI Taxonomy" id="2565783"/>
    <lineage>
        <taxon>Bacteria</taxon>
        <taxon>Pseudomonadati</taxon>
        <taxon>Pseudomonadota</taxon>
        <taxon>Alphaproteobacteria</taxon>
        <taxon>Hyphomicrobiales</taxon>
        <taxon>Aurantimonadaceae</taxon>
        <taxon>Aureimonas</taxon>
    </lineage>
</organism>
<comment type="subcellular location">
    <subcellularLocation>
        <location evidence="1">Cell membrane</location>
        <topology evidence="1">Multi-pass membrane protein</topology>
    </subcellularLocation>
</comment>
<evidence type="ECO:0000256" key="3">
    <source>
        <dbReference type="ARBA" id="ARBA00022448"/>
    </source>
</evidence>
<dbReference type="OrthoDB" id="3579489at2"/>
<keyword evidence="6 8" id="KW-1133">Transmembrane helix</keyword>
<gene>
    <name evidence="9" type="ORF">FPY71_05815</name>
</gene>
<evidence type="ECO:0000256" key="1">
    <source>
        <dbReference type="ARBA" id="ARBA00004651"/>
    </source>
</evidence>
<evidence type="ECO:0000313" key="9">
    <source>
        <dbReference type="EMBL" id="KAA0972592.1"/>
    </source>
</evidence>
<evidence type="ECO:0000256" key="5">
    <source>
        <dbReference type="ARBA" id="ARBA00022692"/>
    </source>
</evidence>
<dbReference type="Pfam" id="PF03591">
    <property type="entry name" value="AzlC"/>
    <property type="match status" value="1"/>
</dbReference>
<comment type="similarity">
    <text evidence="2">Belongs to the AzlC family.</text>
</comment>
<dbReference type="PANTHER" id="PTHR34979:SF1">
    <property type="entry name" value="INNER MEMBRANE PROTEIN YGAZ"/>
    <property type="match status" value="1"/>
</dbReference>
<evidence type="ECO:0000256" key="8">
    <source>
        <dbReference type="SAM" id="Phobius"/>
    </source>
</evidence>
<feature type="transmembrane region" description="Helical" evidence="8">
    <location>
        <begin position="27"/>
        <end position="51"/>
    </location>
</feature>
<keyword evidence="7 8" id="KW-0472">Membrane</keyword>
<dbReference type="GO" id="GO:0005886">
    <property type="term" value="C:plasma membrane"/>
    <property type="evidence" value="ECO:0007669"/>
    <property type="project" value="UniProtKB-SubCell"/>
</dbReference>
<evidence type="ECO:0000256" key="7">
    <source>
        <dbReference type="ARBA" id="ARBA00023136"/>
    </source>
</evidence>
<name>A0A5B0E2P0_9HYPH</name>
<keyword evidence="3" id="KW-0813">Transport</keyword>
<proteinExistence type="inferred from homology"/>
<evidence type="ECO:0000256" key="2">
    <source>
        <dbReference type="ARBA" id="ARBA00010735"/>
    </source>
</evidence>
<evidence type="ECO:0000313" key="10">
    <source>
        <dbReference type="Proteomes" id="UP000324738"/>
    </source>
</evidence>
<reference evidence="9 10" key="1">
    <citation type="submission" date="2019-08" db="EMBL/GenBank/DDBJ databases">
        <title>Aureimonas fodiniaquatilis sp. nov., isolated from a coal mine wastewater.</title>
        <authorList>
            <person name="Kim W."/>
        </authorList>
    </citation>
    <scope>NUCLEOTIDE SEQUENCE [LARGE SCALE GENOMIC DNA]</scope>
    <source>
        <strain evidence="9 10">CAU 1482</strain>
    </source>
</reference>
<keyword evidence="5 8" id="KW-0812">Transmembrane</keyword>
<protein>
    <submittedName>
        <fullName evidence="9">AzlC family ABC transporter permease</fullName>
    </submittedName>
</protein>
<dbReference type="Proteomes" id="UP000324738">
    <property type="component" value="Unassembled WGS sequence"/>
</dbReference>
<dbReference type="RefSeq" id="WP_149298448.1">
    <property type="nucleotide sequence ID" value="NZ_VTWH01000001.1"/>
</dbReference>
<dbReference type="EMBL" id="VTWH01000001">
    <property type="protein sequence ID" value="KAA0972592.1"/>
    <property type="molecule type" value="Genomic_DNA"/>
</dbReference>
<feature type="transmembrane region" description="Helical" evidence="8">
    <location>
        <begin position="208"/>
        <end position="226"/>
    </location>
</feature>
<sequence>MFRSREFRAGLRDVGPILVPMLPFGTIYGALAIDAGLTPAQALGMSVFVYAGASQMAALQLIVLAAPMWAVLLSMLIINFRHVLYSASVGRSLNRFSPMAKAAAFFVLVDPSFAAAEARAARGTLTKTYYFTYSLTLYIVWFAATLAGIVFGGLIENSRAFALDFVLPVYFLAQAMAFQKRPGFFPVAGASVLASSTAYFALGSPWHIMLGGLAGLIAAALMPLPVKEGQQ</sequence>
<evidence type="ECO:0000256" key="4">
    <source>
        <dbReference type="ARBA" id="ARBA00022475"/>
    </source>
</evidence>
<keyword evidence="4" id="KW-1003">Cell membrane</keyword>
<evidence type="ECO:0000256" key="6">
    <source>
        <dbReference type="ARBA" id="ARBA00022989"/>
    </source>
</evidence>
<dbReference type="InterPro" id="IPR011606">
    <property type="entry name" value="Brnchd-chn_aa_trnsp_permease"/>
</dbReference>
<feature type="transmembrane region" description="Helical" evidence="8">
    <location>
        <begin position="58"/>
        <end position="78"/>
    </location>
</feature>
<accession>A0A5B0E2P0</accession>
<dbReference type="AlphaFoldDB" id="A0A5B0E2P0"/>
<feature type="transmembrane region" description="Helical" evidence="8">
    <location>
        <begin position="130"/>
        <end position="154"/>
    </location>
</feature>